<evidence type="ECO:0000259" key="2">
    <source>
        <dbReference type="Pfam" id="PF24494"/>
    </source>
</evidence>
<sequence length="250" mass="27618">MGYLAYTLPSPASPTSYISSAFPISPTFAYPPTPTSPTFAYSPTSTSPTTVSSYSRTTTAQTPSPPSCLPPYVYRLHFPTSQTKYPDETGGFRSKNQSTHPQRLDRARTFATAHLKGQTNVSSPFVSVFDNLNHAKTMALSYAQHLDMEITLVTIDTTRLARGPIFRAQDVLRPSDAGWDHPMHKGEYLLLHRVPGHACVEEMYVGRVRANNLGAIGPLARKASEDEEMGEELDMEVAGERVGKWFDEVM</sequence>
<feature type="domain" description="DUF7587" evidence="2">
    <location>
        <begin position="69"/>
        <end position="204"/>
    </location>
</feature>
<proteinExistence type="predicted"/>
<evidence type="ECO:0000256" key="1">
    <source>
        <dbReference type="SAM" id="MobiDB-lite"/>
    </source>
</evidence>
<evidence type="ECO:0000313" key="4">
    <source>
        <dbReference type="Proteomes" id="UP000799440"/>
    </source>
</evidence>
<dbReference type="AlphaFoldDB" id="A0A6A6V8A4"/>
<dbReference type="EMBL" id="MU006580">
    <property type="protein sequence ID" value="KAF2745954.1"/>
    <property type="molecule type" value="Genomic_DNA"/>
</dbReference>
<organism evidence="3 4">
    <name type="scientific">Sporormia fimetaria CBS 119925</name>
    <dbReference type="NCBI Taxonomy" id="1340428"/>
    <lineage>
        <taxon>Eukaryota</taxon>
        <taxon>Fungi</taxon>
        <taxon>Dikarya</taxon>
        <taxon>Ascomycota</taxon>
        <taxon>Pezizomycotina</taxon>
        <taxon>Dothideomycetes</taxon>
        <taxon>Pleosporomycetidae</taxon>
        <taxon>Pleosporales</taxon>
        <taxon>Sporormiaceae</taxon>
        <taxon>Sporormia</taxon>
    </lineage>
</organism>
<dbReference type="Proteomes" id="UP000799440">
    <property type="component" value="Unassembled WGS sequence"/>
</dbReference>
<evidence type="ECO:0000313" key="3">
    <source>
        <dbReference type="EMBL" id="KAF2745954.1"/>
    </source>
</evidence>
<dbReference type="PANTHER" id="PTHR40781">
    <property type="match status" value="1"/>
</dbReference>
<dbReference type="Pfam" id="PF24494">
    <property type="entry name" value="DUF7587"/>
    <property type="match status" value="1"/>
</dbReference>
<gene>
    <name evidence="3" type="ORF">M011DRAFT_128070</name>
</gene>
<feature type="compositionally biased region" description="Low complexity" evidence="1">
    <location>
        <begin position="40"/>
        <end position="60"/>
    </location>
</feature>
<dbReference type="OrthoDB" id="88561at2759"/>
<dbReference type="InterPro" id="IPR056009">
    <property type="entry name" value="DUF7587"/>
</dbReference>
<keyword evidence="4" id="KW-1185">Reference proteome</keyword>
<dbReference type="PANTHER" id="PTHR40781:SF1">
    <property type="match status" value="1"/>
</dbReference>
<reference evidence="3" key="1">
    <citation type="journal article" date="2020" name="Stud. Mycol.">
        <title>101 Dothideomycetes genomes: a test case for predicting lifestyles and emergence of pathogens.</title>
        <authorList>
            <person name="Haridas S."/>
            <person name="Albert R."/>
            <person name="Binder M."/>
            <person name="Bloem J."/>
            <person name="Labutti K."/>
            <person name="Salamov A."/>
            <person name="Andreopoulos B."/>
            <person name="Baker S."/>
            <person name="Barry K."/>
            <person name="Bills G."/>
            <person name="Bluhm B."/>
            <person name="Cannon C."/>
            <person name="Castanera R."/>
            <person name="Culley D."/>
            <person name="Daum C."/>
            <person name="Ezra D."/>
            <person name="Gonzalez J."/>
            <person name="Henrissat B."/>
            <person name="Kuo A."/>
            <person name="Liang C."/>
            <person name="Lipzen A."/>
            <person name="Lutzoni F."/>
            <person name="Magnuson J."/>
            <person name="Mondo S."/>
            <person name="Nolan M."/>
            <person name="Ohm R."/>
            <person name="Pangilinan J."/>
            <person name="Park H.-J."/>
            <person name="Ramirez L."/>
            <person name="Alfaro M."/>
            <person name="Sun H."/>
            <person name="Tritt A."/>
            <person name="Yoshinaga Y."/>
            <person name="Zwiers L.-H."/>
            <person name="Turgeon B."/>
            <person name="Goodwin S."/>
            <person name="Spatafora J."/>
            <person name="Crous P."/>
            <person name="Grigoriev I."/>
        </authorList>
    </citation>
    <scope>NUCLEOTIDE SEQUENCE</scope>
    <source>
        <strain evidence="3">CBS 119925</strain>
    </source>
</reference>
<feature type="region of interest" description="Disordered" evidence="1">
    <location>
        <begin position="40"/>
        <end position="66"/>
    </location>
</feature>
<name>A0A6A6V8A4_9PLEO</name>
<accession>A0A6A6V8A4</accession>
<protein>
    <recommendedName>
        <fullName evidence="2">DUF7587 domain-containing protein</fullName>
    </recommendedName>
</protein>